<dbReference type="Proteomes" id="UP000799424">
    <property type="component" value="Unassembled WGS sequence"/>
</dbReference>
<sequence>MCIIYRAETRIVRHSGPRDVHAVQRLVLFLQLTASALWASPRSTRWRVYQATRADDRNLESPPSSNPLINIVCNARDHVCFRPR</sequence>
<organism evidence="1 2">
    <name type="scientific">Ophiobolus disseminans</name>
    <dbReference type="NCBI Taxonomy" id="1469910"/>
    <lineage>
        <taxon>Eukaryota</taxon>
        <taxon>Fungi</taxon>
        <taxon>Dikarya</taxon>
        <taxon>Ascomycota</taxon>
        <taxon>Pezizomycotina</taxon>
        <taxon>Dothideomycetes</taxon>
        <taxon>Pleosporomycetidae</taxon>
        <taxon>Pleosporales</taxon>
        <taxon>Pleosporineae</taxon>
        <taxon>Phaeosphaeriaceae</taxon>
        <taxon>Ophiobolus</taxon>
    </lineage>
</organism>
<evidence type="ECO:0000313" key="2">
    <source>
        <dbReference type="Proteomes" id="UP000799424"/>
    </source>
</evidence>
<gene>
    <name evidence="1" type="ORF">CC86DRAFT_372478</name>
</gene>
<name>A0A6A6ZRU2_9PLEO</name>
<protein>
    <submittedName>
        <fullName evidence="1">Uncharacterized protein</fullName>
    </submittedName>
</protein>
<accession>A0A6A6ZRU2</accession>
<evidence type="ECO:0000313" key="1">
    <source>
        <dbReference type="EMBL" id="KAF2823536.1"/>
    </source>
</evidence>
<reference evidence="1" key="1">
    <citation type="journal article" date="2020" name="Stud. Mycol.">
        <title>101 Dothideomycetes genomes: a test case for predicting lifestyles and emergence of pathogens.</title>
        <authorList>
            <person name="Haridas S."/>
            <person name="Albert R."/>
            <person name="Binder M."/>
            <person name="Bloem J."/>
            <person name="Labutti K."/>
            <person name="Salamov A."/>
            <person name="Andreopoulos B."/>
            <person name="Baker S."/>
            <person name="Barry K."/>
            <person name="Bills G."/>
            <person name="Bluhm B."/>
            <person name="Cannon C."/>
            <person name="Castanera R."/>
            <person name="Culley D."/>
            <person name="Daum C."/>
            <person name="Ezra D."/>
            <person name="Gonzalez J."/>
            <person name="Henrissat B."/>
            <person name="Kuo A."/>
            <person name="Liang C."/>
            <person name="Lipzen A."/>
            <person name="Lutzoni F."/>
            <person name="Magnuson J."/>
            <person name="Mondo S."/>
            <person name="Nolan M."/>
            <person name="Ohm R."/>
            <person name="Pangilinan J."/>
            <person name="Park H.-J."/>
            <person name="Ramirez L."/>
            <person name="Alfaro M."/>
            <person name="Sun H."/>
            <person name="Tritt A."/>
            <person name="Yoshinaga Y."/>
            <person name="Zwiers L.-H."/>
            <person name="Turgeon B."/>
            <person name="Goodwin S."/>
            <person name="Spatafora J."/>
            <person name="Crous P."/>
            <person name="Grigoriev I."/>
        </authorList>
    </citation>
    <scope>NUCLEOTIDE SEQUENCE</scope>
    <source>
        <strain evidence="1">CBS 113818</strain>
    </source>
</reference>
<proteinExistence type="predicted"/>
<dbReference type="AlphaFoldDB" id="A0A6A6ZRU2"/>
<keyword evidence="2" id="KW-1185">Reference proteome</keyword>
<dbReference type="EMBL" id="MU006232">
    <property type="protein sequence ID" value="KAF2823536.1"/>
    <property type="molecule type" value="Genomic_DNA"/>
</dbReference>